<keyword evidence="7" id="KW-0479">Metal-binding</keyword>
<dbReference type="OrthoDB" id="187171at2759"/>
<evidence type="ECO:0000256" key="3">
    <source>
        <dbReference type="ARBA" id="ARBA00022692"/>
    </source>
</evidence>
<keyword evidence="7" id="KW-0106">Calcium</keyword>
<evidence type="ECO:0000256" key="2">
    <source>
        <dbReference type="ARBA" id="ARBA00009780"/>
    </source>
</evidence>
<dbReference type="GO" id="GO:0016020">
    <property type="term" value="C:membrane"/>
    <property type="evidence" value="ECO:0007669"/>
    <property type="project" value="UniProtKB-SubCell"/>
</dbReference>
<feature type="binding site" evidence="7">
    <location>
        <position position="31"/>
    </location>
    <ligand>
        <name>Ca(2+)</name>
        <dbReference type="ChEBI" id="CHEBI:29108"/>
    </ligand>
</feature>
<feature type="binding site" evidence="7">
    <location>
        <position position="45"/>
    </location>
    <ligand>
        <name>Ca(2+)</name>
        <dbReference type="ChEBI" id="CHEBI:29108"/>
    </ligand>
</feature>
<dbReference type="GO" id="GO:0046872">
    <property type="term" value="F:metal ion binding"/>
    <property type="evidence" value="ECO:0007669"/>
    <property type="project" value="UniProtKB-KW"/>
</dbReference>
<evidence type="ECO:0000256" key="5">
    <source>
        <dbReference type="ARBA" id="ARBA00022989"/>
    </source>
</evidence>
<feature type="binding site" evidence="8">
    <location>
        <position position="95"/>
    </location>
    <ligand>
        <name>Zn(2+)</name>
        <dbReference type="ChEBI" id="CHEBI:29105"/>
        <note>catalytic</note>
    </ligand>
</feature>
<dbReference type="PANTHER" id="PTHR46139">
    <property type="entry name" value="ALKALINE CERAMIDASE"/>
    <property type="match status" value="1"/>
</dbReference>
<keyword evidence="8" id="KW-0862">Zinc</keyword>
<dbReference type="PANTHER" id="PTHR46139:SF3">
    <property type="entry name" value="ALKALINE CERAMIDASE"/>
    <property type="match status" value="1"/>
</dbReference>
<feature type="transmembrane region" description="Helical" evidence="9">
    <location>
        <begin position="46"/>
        <end position="65"/>
    </location>
</feature>
<comment type="caution">
    <text evidence="9">Lacks conserved residue(s) required for the propagation of feature annotation.</text>
</comment>
<dbReference type="GO" id="GO:0046514">
    <property type="term" value="P:ceramide catabolic process"/>
    <property type="evidence" value="ECO:0007669"/>
    <property type="project" value="TreeGrafter"/>
</dbReference>
<feature type="binding site" evidence="7">
    <location>
        <position position="32"/>
    </location>
    <ligand>
        <name>Ca(2+)</name>
        <dbReference type="ChEBI" id="CHEBI:29108"/>
    </ligand>
</feature>
<dbReference type="Proteomes" id="UP000675881">
    <property type="component" value="Chromosome 5"/>
</dbReference>
<reference evidence="10" key="1">
    <citation type="submission" date="2021-02" db="EMBL/GenBank/DDBJ databases">
        <authorList>
            <person name="Bekaert M."/>
        </authorList>
    </citation>
    <scope>NUCLEOTIDE SEQUENCE</scope>
    <source>
        <strain evidence="10">IoA-00</strain>
    </source>
</reference>
<evidence type="ECO:0000256" key="4">
    <source>
        <dbReference type="ARBA" id="ARBA00022801"/>
    </source>
</evidence>
<keyword evidence="6 9" id="KW-0472">Membrane</keyword>
<feature type="transmembrane region" description="Helical" evidence="9">
    <location>
        <begin position="77"/>
        <end position="96"/>
    </location>
</feature>
<feature type="transmembrane region" description="Helical" evidence="9">
    <location>
        <begin position="139"/>
        <end position="158"/>
    </location>
</feature>
<keyword evidence="4 9" id="KW-0378">Hydrolase</keyword>
<evidence type="ECO:0000256" key="1">
    <source>
        <dbReference type="ARBA" id="ARBA00004141"/>
    </source>
</evidence>
<evidence type="ECO:0000256" key="7">
    <source>
        <dbReference type="PIRSR" id="PIRSR608901-1"/>
    </source>
</evidence>
<keyword evidence="5 9" id="KW-1133">Transmembrane helix</keyword>
<protein>
    <recommendedName>
        <fullName evidence="9">Alkaline ceramidase</fullName>
        <ecNumber evidence="9">3.5.1.-</ecNumber>
    </recommendedName>
</protein>
<organism evidence="10 11">
    <name type="scientific">Lepeophtheirus salmonis</name>
    <name type="common">Salmon louse</name>
    <name type="synonym">Caligus salmonis</name>
    <dbReference type="NCBI Taxonomy" id="72036"/>
    <lineage>
        <taxon>Eukaryota</taxon>
        <taxon>Metazoa</taxon>
        <taxon>Ecdysozoa</taxon>
        <taxon>Arthropoda</taxon>
        <taxon>Crustacea</taxon>
        <taxon>Multicrustacea</taxon>
        <taxon>Hexanauplia</taxon>
        <taxon>Copepoda</taxon>
        <taxon>Siphonostomatoida</taxon>
        <taxon>Caligidae</taxon>
        <taxon>Lepeophtheirus</taxon>
    </lineage>
</organism>
<keyword evidence="9" id="KW-0443">Lipid metabolism</keyword>
<evidence type="ECO:0000256" key="9">
    <source>
        <dbReference type="RuleBase" id="RU364079"/>
    </source>
</evidence>
<dbReference type="Pfam" id="PF05875">
    <property type="entry name" value="Ceramidase"/>
    <property type="match status" value="1"/>
</dbReference>
<sequence length="200" mass="22779">MGKSLLMQKIIMNSQEPLESMWLRRGSSPVDWCETNYTFSPFIAEFFNTISNVLFILFTPVLIQLHKPYASIMGPGIHIIWALLFVVGLSSAYFHATLSLLGQLLDEVAILWVVMAGFGMWFPKSFMPGWIVETRGRKNFLVLVFCATLMSTHFSFIISNNYPLKEPSVKYWPSDSFELGIPYVQLRADSPGSYFKDPSI</sequence>
<evidence type="ECO:0000313" key="11">
    <source>
        <dbReference type="Proteomes" id="UP000675881"/>
    </source>
</evidence>
<accession>A0A7R8CYY9</accession>
<comment type="subcellular location">
    <subcellularLocation>
        <location evidence="1">Membrane</location>
        <topology evidence="1">Multi-pass membrane protein</topology>
    </subcellularLocation>
</comment>
<evidence type="ECO:0000256" key="6">
    <source>
        <dbReference type="ARBA" id="ARBA00023136"/>
    </source>
</evidence>
<dbReference type="AlphaFoldDB" id="A0A7R8CYY9"/>
<comment type="function">
    <text evidence="9">Hydrolyzes the sphingolipid ceramide into sphingosine and free fatty acid.</text>
</comment>
<dbReference type="InterPro" id="IPR008901">
    <property type="entry name" value="ACER"/>
</dbReference>
<name>A0A7R8CYY9_LEPSM</name>
<dbReference type="EC" id="3.5.1.-" evidence="9"/>
<dbReference type="EMBL" id="HG994584">
    <property type="protein sequence ID" value="CAF2945591.1"/>
    <property type="molecule type" value="Genomic_DNA"/>
</dbReference>
<keyword evidence="11" id="KW-1185">Reference proteome</keyword>
<dbReference type="GO" id="GO:0016811">
    <property type="term" value="F:hydrolase activity, acting on carbon-nitrogen (but not peptide) bonds, in linear amides"/>
    <property type="evidence" value="ECO:0007669"/>
    <property type="project" value="InterPro"/>
</dbReference>
<keyword evidence="3 9" id="KW-0812">Transmembrane</keyword>
<gene>
    <name evidence="10" type="ORF">LSAA_10184</name>
</gene>
<comment type="cofactor">
    <cofactor evidence="8">
        <name>Zn(2+)</name>
        <dbReference type="ChEBI" id="CHEBI:29105"/>
    </cofactor>
</comment>
<feature type="binding site" evidence="7">
    <location>
        <position position="36"/>
    </location>
    <ligand>
        <name>Ca(2+)</name>
        <dbReference type="ChEBI" id="CHEBI:29108"/>
    </ligand>
</feature>
<comment type="similarity">
    <text evidence="2 9">Belongs to the alkaline ceramidase family.</text>
</comment>
<proteinExistence type="inferred from homology"/>
<evidence type="ECO:0000313" key="10">
    <source>
        <dbReference type="EMBL" id="CAF2945591.1"/>
    </source>
</evidence>
<feature type="binding site" evidence="7">
    <location>
        <position position="34"/>
    </location>
    <ligand>
        <name>Ca(2+)</name>
        <dbReference type="ChEBI" id="CHEBI:29108"/>
    </ligand>
</feature>
<evidence type="ECO:0000256" key="8">
    <source>
        <dbReference type="PIRSR" id="PIRSR608901-2"/>
    </source>
</evidence>
<feature type="transmembrane region" description="Helical" evidence="9">
    <location>
        <begin position="108"/>
        <end position="127"/>
    </location>
</feature>